<name>A0A9P7XL61_9FUNG</name>
<evidence type="ECO:0000256" key="1">
    <source>
        <dbReference type="SAM" id="MobiDB-lite"/>
    </source>
</evidence>
<dbReference type="GO" id="GO:0006338">
    <property type="term" value="P:chromatin remodeling"/>
    <property type="evidence" value="ECO:0007669"/>
    <property type="project" value="InterPro"/>
</dbReference>
<feature type="compositionally biased region" description="Acidic residues" evidence="1">
    <location>
        <begin position="71"/>
        <end position="89"/>
    </location>
</feature>
<dbReference type="InterPro" id="IPR032742">
    <property type="entry name" value="Iec3_N"/>
</dbReference>
<organism evidence="3 4">
    <name type="scientific">Linnemannia hyalina</name>
    <dbReference type="NCBI Taxonomy" id="64524"/>
    <lineage>
        <taxon>Eukaryota</taxon>
        <taxon>Fungi</taxon>
        <taxon>Fungi incertae sedis</taxon>
        <taxon>Mucoromycota</taxon>
        <taxon>Mortierellomycotina</taxon>
        <taxon>Mortierellomycetes</taxon>
        <taxon>Mortierellales</taxon>
        <taxon>Mortierellaceae</taxon>
        <taxon>Linnemannia</taxon>
    </lineage>
</organism>
<protein>
    <recommendedName>
        <fullName evidence="2">INO80 complex subunit 3 N-terminal domain-containing protein</fullName>
    </recommendedName>
</protein>
<evidence type="ECO:0000259" key="2">
    <source>
        <dbReference type="Pfam" id="PF14612"/>
    </source>
</evidence>
<feature type="compositionally biased region" description="Low complexity" evidence="1">
    <location>
        <begin position="60"/>
        <end position="70"/>
    </location>
</feature>
<dbReference type="Pfam" id="PF14612">
    <property type="entry name" value="Ino80_Iec3"/>
    <property type="match status" value="1"/>
</dbReference>
<accession>A0A9P7XL61</accession>
<dbReference type="OrthoDB" id="2442602at2759"/>
<gene>
    <name evidence="3" type="ORF">KI688_007094</name>
</gene>
<feature type="region of interest" description="Disordered" evidence="1">
    <location>
        <begin position="57"/>
        <end position="133"/>
    </location>
</feature>
<evidence type="ECO:0000313" key="4">
    <source>
        <dbReference type="Proteomes" id="UP000707451"/>
    </source>
</evidence>
<comment type="caution">
    <text evidence="3">The sequence shown here is derived from an EMBL/GenBank/DDBJ whole genome shotgun (WGS) entry which is preliminary data.</text>
</comment>
<feature type="domain" description="INO80 complex subunit 3 N-terminal" evidence="2">
    <location>
        <begin position="7"/>
        <end position="60"/>
    </location>
</feature>
<keyword evidence="4" id="KW-1185">Reference proteome</keyword>
<dbReference type="Proteomes" id="UP000707451">
    <property type="component" value="Unassembled WGS sequence"/>
</dbReference>
<reference evidence="3" key="1">
    <citation type="submission" date="2021-06" db="EMBL/GenBank/DDBJ databases">
        <title>Genome Sequence of Mortierella hyaline Strain SCG-10, a Cold-Adapted, Nitrate-Reducing Fungus Isolated from Soil in Minnesota, USA.</title>
        <authorList>
            <person name="Aldossari N."/>
        </authorList>
    </citation>
    <scope>NUCLEOTIDE SEQUENCE</scope>
    <source>
        <strain evidence="3">SCG-10</strain>
    </source>
</reference>
<dbReference type="GO" id="GO:0031011">
    <property type="term" value="C:Ino80 complex"/>
    <property type="evidence" value="ECO:0007669"/>
    <property type="project" value="InterPro"/>
</dbReference>
<dbReference type="AlphaFoldDB" id="A0A9P7XL61"/>
<sequence>MKDDTLSFKEKYLRLRERFDRVSTTQRQYTNDLQAARLKTRKLREENNHLLDLLSEIQQMTGSGPSSDSDTSMEDLSDLDDDEDEEMNEEGLSGEKHHHHNNHHSQFRGRTYRKTTDSSRKGNHASKTQSIGR</sequence>
<proteinExistence type="predicted"/>
<feature type="compositionally biased region" description="Basic residues" evidence="1">
    <location>
        <begin position="96"/>
        <end position="113"/>
    </location>
</feature>
<dbReference type="EMBL" id="JAHRHY010000023">
    <property type="protein sequence ID" value="KAG9061516.1"/>
    <property type="molecule type" value="Genomic_DNA"/>
</dbReference>
<evidence type="ECO:0000313" key="3">
    <source>
        <dbReference type="EMBL" id="KAG9061516.1"/>
    </source>
</evidence>